<dbReference type="AlphaFoldDB" id="A0A0F9LKN3"/>
<comment type="caution">
    <text evidence="6">The sequence shown here is derived from an EMBL/GenBank/DDBJ whole genome shotgun (WGS) entry which is preliminary data.</text>
</comment>
<dbReference type="GO" id="GO:0003677">
    <property type="term" value="F:DNA binding"/>
    <property type="evidence" value="ECO:0007669"/>
    <property type="project" value="UniProtKB-KW"/>
</dbReference>
<dbReference type="CDD" id="cd00038">
    <property type="entry name" value="CAP_ED"/>
    <property type="match status" value="1"/>
</dbReference>
<dbReference type="InterPro" id="IPR014710">
    <property type="entry name" value="RmlC-like_jellyroll"/>
</dbReference>
<keyword evidence="3" id="KW-0804">Transcription</keyword>
<evidence type="ECO:0008006" key="7">
    <source>
        <dbReference type="Google" id="ProtNLM"/>
    </source>
</evidence>
<dbReference type="PROSITE" id="PS50042">
    <property type="entry name" value="CNMP_BINDING_3"/>
    <property type="match status" value="1"/>
</dbReference>
<accession>A0A0F9LKN3</accession>
<dbReference type="PROSITE" id="PS51063">
    <property type="entry name" value="HTH_CRP_2"/>
    <property type="match status" value="1"/>
</dbReference>
<gene>
    <name evidence="6" type="ORF">LCGC14_1569420</name>
</gene>
<feature type="domain" description="Cyclic nucleotide-binding" evidence="4">
    <location>
        <begin position="27"/>
        <end position="87"/>
    </location>
</feature>
<dbReference type="InterPro" id="IPR012318">
    <property type="entry name" value="HTH_CRP"/>
</dbReference>
<dbReference type="Pfam" id="PF00027">
    <property type="entry name" value="cNMP_binding"/>
    <property type="match status" value="1"/>
</dbReference>
<keyword evidence="2" id="KW-0238">DNA-binding</keyword>
<evidence type="ECO:0000313" key="6">
    <source>
        <dbReference type="EMBL" id="KKM27965.1"/>
    </source>
</evidence>
<dbReference type="SUPFAM" id="SSF46785">
    <property type="entry name" value="Winged helix' DNA-binding domain"/>
    <property type="match status" value="1"/>
</dbReference>
<dbReference type="InterPro" id="IPR018490">
    <property type="entry name" value="cNMP-bd_dom_sf"/>
</dbReference>
<name>A0A0F9LKN3_9ZZZZ</name>
<protein>
    <recommendedName>
        <fullName evidence="7">HTH crp-type domain-containing protein</fullName>
    </recommendedName>
</protein>
<evidence type="ECO:0000256" key="1">
    <source>
        <dbReference type="ARBA" id="ARBA00023015"/>
    </source>
</evidence>
<evidence type="ECO:0000256" key="2">
    <source>
        <dbReference type="ARBA" id="ARBA00023125"/>
    </source>
</evidence>
<dbReference type="EMBL" id="LAZR01012221">
    <property type="protein sequence ID" value="KKM27965.1"/>
    <property type="molecule type" value="Genomic_DNA"/>
</dbReference>
<dbReference type="InterPro" id="IPR036388">
    <property type="entry name" value="WH-like_DNA-bd_sf"/>
</dbReference>
<evidence type="ECO:0000256" key="3">
    <source>
        <dbReference type="ARBA" id="ARBA00023163"/>
    </source>
</evidence>
<dbReference type="SMART" id="SM00419">
    <property type="entry name" value="HTH_CRP"/>
    <property type="match status" value="1"/>
</dbReference>
<dbReference type="InterPro" id="IPR000595">
    <property type="entry name" value="cNMP-bd_dom"/>
</dbReference>
<sequence>MSVKPEGESCIVHQFGKMIELNETEINLLSALEKEVRLFKAGERLSLSGDYSDRFYTLKSGWACAIKTLADGQRQVLDIFLPGQIIGLREIGLSHSLSEFRALTTIEVCPFPKQRLTEIFEQSVRLTDLFFLIMAREQAMFIERIINIGRRNATERLAHFIVEMKTRLNQRASEFHMPINQSIIGDTLGISSVHVSRTFKYLRDLGYIEKNNGQIEIKNLEGLIELSGFDRTYLESTPVWTRLRSSMK</sequence>
<dbReference type="Gene3D" id="2.60.120.10">
    <property type="entry name" value="Jelly Rolls"/>
    <property type="match status" value="1"/>
</dbReference>
<reference evidence="6" key="1">
    <citation type="journal article" date="2015" name="Nature">
        <title>Complex archaea that bridge the gap between prokaryotes and eukaryotes.</title>
        <authorList>
            <person name="Spang A."/>
            <person name="Saw J.H."/>
            <person name="Jorgensen S.L."/>
            <person name="Zaremba-Niedzwiedzka K."/>
            <person name="Martijn J."/>
            <person name="Lind A.E."/>
            <person name="van Eijk R."/>
            <person name="Schleper C."/>
            <person name="Guy L."/>
            <person name="Ettema T.J."/>
        </authorList>
    </citation>
    <scope>NUCLEOTIDE SEQUENCE</scope>
</reference>
<dbReference type="GO" id="GO:0006355">
    <property type="term" value="P:regulation of DNA-templated transcription"/>
    <property type="evidence" value="ECO:0007669"/>
    <property type="project" value="InterPro"/>
</dbReference>
<evidence type="ECO:0000259" key="5">
    <source>
        <dbReference type="PROSITE" id="PS51063"/>
    </source>
</evidence>
<dbReference type="Gene3D" id="1.10.10.10">
    <property type="entry name" value="Winged helix-like DNA-binding domain superfamily/Winged helix DNA-binding domain"/>
    <property type="match status" value="1"/>
</dbReference>
<evidence type="ECO:0000259" key="4">
    <source>
        <dbReference type="PROSITE" id="PS50042"/>
    </source>
</evidence>
<feature type="domain" description="HTH crp-type" evidence="5">
    <location>
        <begin position="151"/>
        <end position="221"/>
    </location>
</feature>
<dbReference type="SUPFAM" id="SSF51206">
    <property type="entry name" value="cAMP-binding domain-like"/>
    <property type="match status" value="1"/>
</dbReference>
<dbReference type="InterPro" id="IPR036390">
    <property type="entry name" value="WH_DNA-bd_sf"/>
</dbReference>
<keyword evidence="1" id="KW-0805">Transcription regulation</keyword>
<dbReference type="SMART" id="SM00100">
    <property type="entry name" value="cNMP"/>
    <property type="match status" value="1"/>
</dbReference>
<dbReference type="Pfam" id="PF13545">
    <property type="entry name" value="HTH_Crp_2"/>
    <property type="match status" value="1"/>
</dbReference>
<proteinExistence type="predicted"/>
<organism evidence="6">
    <name type="scientific">marine sediment metagenome</name>
    <dbReference type="NCBI Taxonomy" id="412755"/>
    <lineage>
        <taxon>unclassified sequences</taxon>
        <taxon>metagenomes</taxon>
        <taxon>ecological metagenomes</taxon>
    </lineage>
</organism>